<keyword evidence="16" id="KW-0067">ATP-binding</keyword>
<evidence type="ECO:0000256" key="21">
    <source>
        <dbReference type="ARBA" id="ARBA00023136"/>
    </source>
</evidence>
<comment type="cofactor">
    <cofactor evidence="2">
        <name>[4Fe-4S] cluster</name>
        <dbReference type="ChEBI" id="CHEBI:49883"/>
    </cofactor>
</comment>
<keyword evidence="12 24" id="KW-0812">Transmembrane</keyword>
<protein>
    <recommendedName>
        <fullName evidence="6">Oxygen sensor histidine kinase NreB</fullName>
        <ecNumber evidence="5">2.7.13.3</ecNumber>
    </recommendedName>
    <alternativeName>
        <fullName evidence="23">Nitrogen regulation protein B</fullName>
    </alternativeName>
</protein>
<evidence type="ECO:0000256" key="2">
    <source>
        <dbReference type="ARBA" id="ARBA00001966"/>
    </source>
</evidence>
<evidence type="ECO:0000259" key="26">
    <source>
        <dbReference type="PROSITE" id="PS50885"/>
    </source>
</evidence>
<keyword evidence="9" id="KW-0963">Cytoplasm</keyword>
<dbReference type="SUPFAM" id="SSF55874">
    <property type="entry name" value="ATPase domain of HSP90 chaperone/DNA topoisomerase II/histidine kinase"/>
    <property type="match status" value="1"/>
</dbReference>
<keyword evidence="13" id="KW-0479">Metal-binding</keyword>
<dbReference type="SMART" id="SM00387">
    <property type="entry name" value="HATPase_c"/>
    <property type="match status" value="1"/>
</dbReference>
<evidence type="ECO:0000256" key="6">
    <source>
        <dbReference type="ARBA" id="ARBA00017322"/>
    </source>
</evidence>
<evidence type="ECO:0000256" key="9">
    <source>
        <dbReference type="ARBA" id="ARBA00022490"/>
    </source>
</evidence>
<dbReference type="InterPro" id="IPR005467">
    <property type="entry name" value="His_kinase_dom"/>
</dbReference>
<evidence type="ECO:0000256" key="22">
    <source>
        <dbReference type="ARBA" id="ARBA00024827"/>
    </source>
</evidence>
<dbReference type="RefSeq" id="WP_122915351.1">
    <property type="nucleotide sequence ID" value="NZ_RHHT01000066.1"/>
</dbReference>
<comment type="catalytic activity">
    <reaction evidence="1">
        <text>ATP + protein L-histidine = ADP + protein N-phospho-L-histidine.</text>
        <dbReference type="EC" id="2.7.13.3"/>
    </reaction>
</comment>
<keyword evidence="17 24" id="KW-1133">Transmembrane helix</keyword>
<keyword evidence="14" id="KW-0547">Nucleotide-binding</keyword>
<dbReference type="AlphaFoldDB" id="A0A3M8C5Y1"/>
<dbReference type="Gene3D" id="3.30.565.10">
    <property type="entry name" value="Histidine kinase-like ATPase, C-terminal domain"/>
    <property type="match status" value="1"/>
</dbReference>
<dbReference type="PROSITE" id="PS51257">
    <property type="entry name" value="PROKAR_LIPOPROTEIN"/>
    <property type="match status" value="1"/>
</dbReference>
<dbReference type="CDD" id="cd16917">
    <property type="entry name" value="HATPase_UhpB-NarQ-NarX-like"/>
    <property type="match status" value="1"/>
</dbReference>
<dbReference type="GO" id="GO:0005524">
    <property type="term" value="F:ATP binding"/>
    <property type="evidence" value="ECO:0007669"/>
    <property type="project" value="UniProtKB-KW"/>
</dbReference>
<keyword evidence="7" id="KW-1003">Cell membrane</keyword>
<keyword evidence="21 24" id="KW-0472">Membrane</keyword>
<keyword evidence="20" id="KW-0411">Iron-sulfur</keyword>
<evidence type="ECO:0000313" key="28">
    <source>
        <dbReference type="Proteomes" id="UP000281915"/>
    </source>
</evidence>
<evidence type="ECO:0000256" key="17">
    <source>
        <dbReference type="ARBA" id="ARBA00022989"/>
    </source>
</evidence>
<dbReference type="PROSITE" id="PS50885">
    <property type="entry name" value="HAMP"/>
    <property type="match status" value="1"/>
</dbReference>
<evidence type="ECO:0000256" key="15">
    <source>
        <dbReference type="ARBA" id="ARBA00022777"/>
    </source>
</evidence>
<dbReference type="PRINTS" id="PR00344">
    <property type="entry name" value="BCTRLSENSOR"/>
</dbReference>
<dbReference type="EMBL" id="RHHT01000066">
    <property type="protein sequence ID" value="RNB70883.1"/>
    <property type="molecule type" value="Genomic_DNA"/>
</dbReference>
<feature type="transmembrane region" description="Helical" evidence="24">
    <location>
        <begin position="20"/>
        <end position="39"/>
    </location>
</feature>
<evidence type="ECO:0000256" key="18">
    <source>
        <dbReference type="ARBA" id="ARBA00023004"/>
    </source>
</evidence>
<evidence type="ECO:0000256" key="24">
    <source>
        <dbReference type="SAM" id="Phobius"/>
    </source>
</evidence>
<dbReference type="GO" id="GO:0046872">
    <property type="term" value="F:metal ion binding"/>
    <property type="evidence" value="ECO:0007669"/>
    <property type="project" value="UniProtKB-KW"/>
</dbReference>
<evidence type="ECO:0000256" key="16">
    <source>
        <dbReference type="ARBA" id="ARBA00022840"/>
    </source>
</evidence>
<dbReference type="Pfam" id="PF07730">
    <property type="entry name" value="HisKA_3"/>
    <property type="match status" value="1"/>
</dbReference>
<evidence type="ECO:0000256" key="23">
    <source>
        <dbReference type="ARBA" id="ARBA00030800"/>
    </source>
</evidence>
<evidence type="ECO:0000256" key="5">
    <source>
        <dbReference type="ARBA" id="ARBA00012438"/>
    </source>
</evidence>
<dbReference type="PANTHER" id="PTHR24421:SF37">
    <property type="entry name" value="SENSOR HISTIDINE KINASE NARS"/>
    <property type="match status" value="1"/>
</dbReference>
<dbReference type="PROSITE" id="PS50109">
    <property type="entry name" value="HIS_KIN"/>
    <property type="match status" value="1"/>
</dbReference>
<dbReference type="EC" id="2.7.13.3" evidence="5"/>
<keyword evidence="18" id="KW-0408">Iron</keyword>
<evidence type="ECO:0000256" key="13">
    <source>
        <dbReference type="ARBA" id="ARBA00022723"/>
    </source>
</evidence>
<keyword evidence="15 27" id="KW-0418">Kinase</keyword>
<dbReference type="GO" id="GO:0005737">
    <property type="term" value="C:cytoplasm"/>
    <property type="evidence" value="ECO:0007669"/>
    <property type="project" value="UniProtKB-SubCell"/>
</dbReference>
<dbReference type="Gene3D" id="1.20.5.1930">
    <property type="match status" value="1"/>
</dbReference>
<proteinExistence type="predicted"/>
<feature type="domain" description="HAMP" evidence="26">
    <location>
        <begin position="103"/>
        <end position="155"/>
    </location>
</feature>
<dbReference type="InterPro" id="IPR004358">
    <property type="entry name" value="Sig_transdc_His_kin-like_C"/>
</dbReference>
<feature type="domain" description="Histidine kinase" evidence="25">
    <location>
        <begin position="182"/>
        <end position="376"/>
    </location>
</feature>
<dbReference type="PANTHER" id="PTHR24421">
    <property type="entry name" value="NITRATE/NITRITE SENSOR PROTEIN NARX-RELATED"/>
    <property type="match status" value="1"/>
</dbReference>
<comment type="subcellular location">
    <subcellularLocation>
        <location evidence="4">Cell membrane</location>
        <topology evidence="4">Multi-pass membrane protein</topology>
    </subcellularLocation>
    <subcellularLocation>
        <location evidence="3">Cytoplasm</location>
    </subcellularLocation>
</comment>
<evidence type="ECO:0000256" key="1">
    <source>
        <dbReference type="ARBA" id="ARBA00000085"/>
    </source>
</evidence>
<evidence type="ECO:0000256" key="7">
    <source>
        <dbReference type="ARBA" id="ARBA00022475"/>
    </source>
</evidence>
<keyword evidence="10" id="KW-0597">Phosphoprotein</keyword>
<evidence type="ECO:0000256" key="14">
    <source>
        <dbReference type="ARBA" id="ARBA00022741"/>
    </source>
</evidence>
<dbReference type="CDD" id="cd06225">
    <property type="entry name" value="HAMP"/>
    <property type="match status" value="1"/>
</dbReference>
<gene>
    <name evidence="27" type="ORF">EDM58_22635</name>
</gene>
<evidence type="ECO:0000256" key="8">
    <source>
        <dbReference type="ARBA" id="ARBA00022485"/>
    </source>
</evidence>
<dbReference type="Proteomes" id="UP000281915">
    <property type="component" value="Unassembled WGS sequence"/>
</dbReference>
<dbReference type="InterPro" id="IPR011712">
    <property type="entry name" value="Sig_transdc_His_kin_sub3_dim/P"/>
</dbReference>
<name>A0A3M8C5Y1_9BACL</name>
<keyword evidence="11" id="KW-0808">Transferase</keyword>
<evidence type="ECO:0000256" key="12">
    <source>
        <dbReference type="ARBA" id="ARBA00022692"/>
    </source>
</evidence>
<comment type="caution">
    <text evidence="27">The sequence shown here is derived from an EMBL/GenBank/DDBJ whole genome shotgun (WGS) entry which is preliminary data.</text>
</comment>
<dbReference type="SMART" id="SM00304">
    <property type="entry name" value="HAMP"/>
    <property type="match status" value="1"/>
</dbReference>
<dbReference type="InterPro" id="IPR003594">
    <property type="entry name" value="HATPase_dom"/>
</dbReference>
<evidence type="ECO:0000256" key="19">
    <source>
        <dbReference type="ARBA" id="ARBA00023012"/>
    </source>
</evidence>
<evidence type="ECO:0000259" key="25">
    <source>
        <dbReference type="PROSITE" id="PS50109"/>
    </source>
</evidence>
<dbReference type="GO" id="GO:0046983">
    <property type="term" value="F:protein dimerization activity"/>
    <property type="evidence" value="ECO:0007669"/>
    <property type="project" value="InterPro"/>
</dbReference>
<reference evidence="27 28" key="1">
    <citation type="submission" date="2018-10" db="EMBL/GenBank/DDBJ databases">
        <title>Phylogenomics of Brevibacillus.</title>
        <authorList>
            <person name="Dunlap C."/>
        </authorList>
    </citation>
    <scope>NUCLEOTIDE SEQUENCE [LARGE SCALE GENOMIC DNA]</scope>
    <source>
        <strain evidence="27 28">JCM 15085</strain>
    </source>
</reference>
<evidence type="ECO:0000256" key="10">
    <source>
        <dbReference type="ARBA" id="ARBA00022553"/>
    </source>
</evidence>
<dbReference type="InterPro" id="IPR036890">
    <property type="entry name" value="HATPase_C_sf"/>
</dbReference>
<evidence type="ECO:0000313" key="27">
    <source>
        <dbReference type="EMBL" id="RNB70883.1"/>
    </source>
</evidence>
<comment type="function">
    <text evidence="22">Member of the two-component regulatory system NreB/NreC involved in the control of dissimilatory nitrate/nitrite reduction in response to oxygen. NreB functions as a direct oxygen sensor histidine kinase which is autophosphorylated, in the absence of oxygen, probably at the conserved histidine residue, and transfers its phosphate group probably to a conserved aspartate residue of NreC. NreB/NreC activates the expression of the nitrate (narGHJI) and nitrite (nir) reductase operons, as well as the putative nitrate transporter gene narT.</text>
</comment>
<evidence type="ECO:0000256" key="3">
    <source>
        <dbReference type="ARBA" id="ARBA00004496"/>
    </source>
</evidence>
<dbReference type="InterPro" id="IPR003660">
    <property type="entry name" value="HAMP_dom"/>
</dbReference>
<dbReference type="InterPro" id="IPR050482">
    <property type="entry name" value="Sensor_HK_TwoCompSys"/>
</dbReference>
<organism evidence="27 28">
    <name type="scientific">Brevibacillus panacihumi</name>
    <dbReference type="NCBI Taxonomy" id="497735"/>
    <lineage>
        <taxon>Bacteria</taxon>
        <taxon>Bacillati</taxon>
        <taxon>Bacillota</taxon>
        <taxon>Bacilli</taxon>
        <taxon>Bacillales</taxon>
        <taxon>Paenibacillaceae</taxon>
        <taxon>Brevibacillus</taxon>
    </lineage>
</organism>
<dbReference type="Gene3D" id="6.10.340.10">
    <property type="match status" value="1"/>
</dbReference>
<feature type="transmembrane region" description="Helical" evidence="24">
    <location>
        <begin position="76"/>
        <end position="101"/>
    </location>
</feature>
<evidence type="ECO:0000256" key="11">
    <source>
        <dbReference type="ARBA" id="ARBA00022679"/>
    </source>
</evidence>
<accession>A0A3M8C5Y1</accession>
<dbReference type="Pfam" id="PF02518">
    <property type="entry name" value="HATPase_c"/>
    <property type="match status" value="1"/>
</dbReference>
<sequence>MRRQRLASLQWQSVRHGLMMTVSVIMVSFACFFSLYFVGMNDPQIQQWYVAWVHDPTVTEFMENYMPFQLPQEPDWLVMVVAFAVSLPAGAVIGLFGSYIYGNLLKKRMNVLWEAAMNLGRGILSYRVPELGTDEVGELGWQLNRLASQWEEQVASLQRLSNHNAALAEQLKHTAVTEERQRLARELHDAVSQQLFAIAMTTAALKRIVEKNPQRAAQQIELVEEMAAAAQAEMRALLLHLRPATLQNKSLKEAVLDLLEELTRKNSMGIHWEIEDVEGLPSGIEDHLFRILQESLSNTLRHAKANQIVIKLFTLQGQVRMRIVDDGVGFDPDGEKLTSYGLQSMRERVAEVGGSMEIYSAIGKGTQIEVRIPLVSQSEREGVEGDS</sequence>
<dbReference type="GO" id="GO:0051539">
    <property type="term" value="F:4 iron, 4 sulfur cluster binding"/>
    <property type="evidence" value="ECO:0007669"/>
    <property type="project" value="UniProtKB-KW"/>
</dbReference>
<dbReference type="GO" id="GO:0000155">
    <property type="term" value="F:phosphorelay sensor kinase activity"/>
    <property type="evidence" value="ECO:0007669"/>
    <property type="project" value="InterPro"/>
</dbReference>
<keyword evidence="8" id="KW-0004">4Fe-4S</keyword>
<dbReference type="GO" id="GO:0005886">
    <property type="term" value="C:plasma membrane"/>
    <property type="evidence" value="ECO:0007669"/>
    <property type="project" value="UniProtKB-SubCell"/>
</dbReference>
<keyword evidence="19" id="KW-0902">Two-component regulatory system</keyword>
<evidence type="ECO:0000256" key="20">
    <source>
        <dbReference type="ARBA" id="ARBA00023014"/>
    </source>
</evidence>
<evidence type="ECO:0000256" key="4">
    <source>
        <dbReference type="ARBA" id="ARBA00004651"/>
    </source>
</evidence>